<evidence type="ECO:0000313" key="5">
    <source>
        <dbReference type="EMBL" id="WIG00251.1"/>
    </source>
</evidence>
<dbReference type="Pfam" id="PF01408">
    <property type="entry name" value="GFO_IDH_MocA"/>
    <property type="match status" value="1"/>
</dbReference>
<gene>
    <name evidence="5" type="ORF">QNI29_17645</name>
</gene>
<evidence type="ECO:0000259" key="4">
    <source>
        <dbReference type="Pfam" id="PF02894"/>
    </source>
</evidence>
<dbReference type="InterPro" id="IPR000683">
    <property type="entry name" value="Gfo/Idh/MocA-like_OxRdtase_N"/>
</dbReference>
<dbReference type="RefSeq" id="WP_231419056.1">
    <property type="nucleotide sequence ID" value="NZ_CP126446.1"/>
</dbReference>
<dbReference type="Pfam" id="PF02894">
    <property type="entry name" value="GFO_IDH_MocA_C"/>
    <property type="match status" value="1"/>
</dbReference>
<evidence type="ECO:0000313" key="6">
    <source>
        <dbReference type="Proteomes" id="UP001236652"/>
    </source>
</evidence>
<reference evidence="5 6" key="1">
    <citation type="submission" date="2023-05" db="EMBL/GenBank/DDBJ databases">
        <title>Comparative genomics reveals the evidence of polycyclic aromatic hydrocarbons degradation in moderately halophilic genus Pontibacillus.</title>
        <authorList>
            <person name="Yang H."/>
            <person name="Qian Z."/>
        </authorList>
    </citation>
    <scope>NUCLEOTIDE SEQUENCE [LARGE SCALE GENOMIC DNA]</scope>
    <source>
        <strain evidence="6">HN14</strain>
    </source>
</reference>
<accession>A0ABY8V3P1</accession>
<sequence>MKPIQTALIGYGLSGQVFHAPFLKTMPQYELVAVSTSKAEKAKQELGDVTVVATPEDIVQDKEIELVIITAPNEYHYPLAKAALKAGKHVVMEKPFVVHSQEGKELVEIAKDQERIISPFHNRRWDDDFLTVKKLISSGALGQITSYEAHYDRYRPQVRDRWREKDVPGAGILYDLGAHLIDQALHLFGKPDQVHGITKAQRAGAEVDDYFHIMLEYSPLQVILHSSSFVRAAGPKFEVHGTEGSFIKYGTDPQENQLKEGKVPGDDGWGVSHEENDGVLTNDKHPEGIRIPTETGRYESYYEQLAEGIRKGESLPVTGQEGLEVIEIIESILQASRP</sequence>
<dbReference type="PANTHER" id="PTHR43708:SF5">
    <property type="entry name" value="CONSERVED EXPRESSED OXIDOREDUCTASE (EUROFUNG)-RELATED"/>
    <property type="match status" value="1"/>
</dbReference>
<dbReference type="Gene3D" id="3.40.50.720">
    <property type="entry name" value="NAD(P)-binding Rossmann-like Domain"/>
    <property type="match status" value="1"/>
</dbReference>
<feature type="domain" description="Gfo/Idh/MocA-like oxidoreductase C-terminal" evidence="4">
    <location>
        <begin position="133"/>
        <end position="337"/>
    </location>
</feature>
<keyword evidence="6" id="KW-1185">Reference proteome</keyword>
<dbReference type="EMBL" id="CP126446">
    <property type="protein sequence ID" value="WIG00251.1"/>
    <property type="molecule type" value="Genomic_DNA"/>
</dbReference>
<evidence type="ECO:0000256" key="2">
    <source>
        <dbReference type="ARBA" id="ARBA00023002"/>
    </source>
</evidence>
<dbReference type="InterPro" id="IPR036291">
    <property type="entry name" value="NAD(P)-bd_dom_sf"/>
</dbReference>
<evidence type="ECO:0000256" key="1">
    <source>
        <dbReference type="ARBA" id="ARBA00010928"/>
    </source>
</evidence>
<dbReference type="Gene3D" id="3.30.360.10">
    <property type="entry name" value="Dihydrodipicolinate Reductase, domain 2"/>
    <property type="match status" value="1"/>
</dbReference>
<organism evidence="5 6">
    <name type="scientific">Pontibacillus chungwhensis</name>
    <dbReference type="NCBI Taxonomy" id="265426"/>
    <lineage>
        <taxon>Bacteria</taxon>
        <taxon>Bacillati</taxon>
        <taxon>Bacillota</taxon>
        <taxon>Bacilli</taxon>
        <taxon>Bacillales</taxon>
        <taxon>Bacillaceae</taxon>
        <taxon>Pontibacillus</taxon>
    </lineage>
</organism>
<feature type="domain" description="Gfo/Idh/MocA-like oxidoreductase N-terminal" evidence="3">
    <location>
        <begin position="5"/>
        <end position="119"/>
    </location>
</feature>
<dbReference type="PANTHER" id="PTHR43708">
    <property type="entry name" value="CONSERVED EXPRESSED OXIDOREDUCTASE (EUROFUNG)"/>
    <property type="match status" value="1"/>
</dbReference>
<comment type="similarity">
    <text evidence="1">Belongs to the Gfo/Idh/MocA family.</text>
</comment>
<keyword evidence="2" id="KW-0560">Oxidoreductase</keyword>
<dbReference type="SUPFAM" id="SSF51735">
    <property type="entry name" value="NAD(P)-binding Rossmann-fold domains"/>
    <property type="match status" value="1"/>
</dbReference>
<dbReference type="Proteomes" id="UP001236652">
    <property type="component" value="Chromosome"/>
</dbReference>
<dbReference type="InterPro" id="IPR051317">
    <property type="entry name" value="Gfo/Idh/MocA_oxidoreduct"/>
</dbReference>
<evidence type="ECO:0000259" key="3">
    <source>
        <dbReference type="Pfam" id="PF01408"/>
    </source>
</evidence>
<dbReference type="NCBIfam" id="NF008607">
    <property type="entry name" value="PRK11579.1"/>
    <property type="match status" value="1"/>
</dbReference>
<protein>
    <submittedName>
        <fullName evidence="5">Oxidoreductase</fullName>
    </submittedName>
</protein>
<name>A0ABY8V3P1_9BACI</name>
<proteinExistence type="inferred from homology"/>
<dbReference type="InterPro" id="IPR004104">
    <property type="entry name" value="Gfo/Idh/MocA-like_OxRdtase_C"/>
</dbReference>